<sequence length="68" mass="7375">MSTIKSVGNQSEQKSAATQHVAISGWTWIMLKELSVFYGVSPTEVIESLVLDAVLSKQGNSQVFCADE</sequence>
<proteinExistence type="predicted"/>
<evidence type="ECO:0000313" key="2">
    <source>
        <dbReference type="Proteomes" id="UP001195965"/>
    </source>
</evidence>
<keyword evidence="2" id="KW-1185">Reference proteome</keyword>
<reference evidence="1 2" key="1">
    <citation type="journal article" date="2021" name="ISME J.">
        <title>Genomic evolution of the class Acidithiobacillia: deep-branching Proteobacteria living in extreme acidic conditions.</title>
        <authorList>
            <person name="Moya-Beltran A."/>
            <person name="Beard S."/>
            <person name="Rojas-Villalobos C."/>
            <person name="Issotta F."/>
            <person name="Gallardo Y."/>
            <person name="Ulloa R."/>
            <person name="Giaveno A."/>
            <person name="Degli Esposti M."/>
            <person name="Johnson D.B."/>
            <person name="Quatrini R."/>
        </authorList>
    </citation>
    <scope>NUCLEOTIDE SEQUENCE [LARGE SCALE GENOMIC DNA]</scope>
    <source>
        <strain evidence="1 2">GG1-14</strain>
    </source>
</reference>
<organism evidence="1 2">
    <name type="scientific">Acidithiobacillus montserratensis</name>
    <dbReference type="NCBI Taxonomy" id="2729135"/>
    <lineage>
        <taxon>Bacteria</taxon>
        <taxon>Pseudomonadati</taxon>
        <taxon>Pseudomonadota</taxon>
        <taxon>Acidithiobacillia</taxon>
        <taxon>Acidithiobacillales</taxon>
        <taxon>Acidithiobacillaceae</taxon>
        <taxon>Acidithiobacillus</taxon>
    </lineage>
</organism>
<evidence type="ECO:0000313" key="1">
    <source>
        <dbReference type="EMBL" id="XRI73579.1"/>
    </source>
</evidence>
<dbReference type="Proteomes" id="UP001195965">
    <property type="component" value="Chromosome"/>
</dbReference>
<dbReference type="EMBL" id="CP127526">
    <property type="protein sequence ID" value="XRI73579.1"/>
    <property type="molecule type" value="Genomic_DNA"/>
</dbReference>
<accession>A0ACD5HFC8</accession>
<protein>
    <submittedName>
        <fullName evidence="1">Uncharacterized protein</fullName>
    </submittedName>
</protein>
<name>A0ACD5HFC8_9PROT</name>
<gene>
    <name evidence="1" type="ORF">HHS34_014215</name>
</gene>